<dbReference type="PROSITE" id="PS51786">
    <property type="entry name" value="LON_PROTEOLYTIC"/>
    <property type="match status" value="1"/>
</dbReference>
<comment type="similarity">
    <text evidence="2">Belongs to the peptidase S16 family.</text>
</comment>
<evidence type="ECO:0000256" key="2">
    <source>
        <dbReference type="PROSITE-ProRule" id="PRU01122"/>
    </source>
</evidence>
<feature type="active site" evidence="2">
    <location>
        <position position="702"/>
    </location>
</feature>
<keyword evidence="5" id="KW-1185">Reference proteome</keyword>
<dbReference type="GO" id="GO:0006508">
    <property type="term" value="P:proteolysis"/>
    <property type="evidence" value="ECO:0007669"/>
    <property type="project" value="UniProtKB-KW"/>
</dbReference>
<evidence type="ECO:0000313" key="4">
    <source>
        <dbReference type="EMBL" id="GFK94622.1"/>
    </source>
</evidence>
<comment type="catalytic activity">
    <reaction evidence="2">
        <text>Hydrolysis of proteins in presence of ATP.</text>
        <dbReference type="EC" id="3.4.21.53"/>
    </reaction>
</comment>
<dbReference type="InterPro" id="IPR027417">
    <property type="entry name" value="P-loop_NTPase"/>
</dbReference>
<feature type="domain" description="Lon proteolytic" evidence="3">
    <location>
        <begin position="569"/>
        <end position="764"/>
    </location>
</feature>
<dbReference type="Gene3D" id="1.10.8.60">
    <property type="match status" value="1"/>
</dbReference>
<keyword evidence="1 2" id="KW-0645">Protease</keyword>
<dbReference type="Pfam" id="PF20437">
    <property type="entry name" value="LonC_helical"/>
    <property type="match status" value="1"/>
</dbReference>
<dbReference type="SUPFAM" id="SSF54211">
    <property type="entry name" value="Ribosomal protein S5 domain 2-like"/>
    <property type="match status" value="1"/>
</dbReference>
<dbReference type="Pfam" id="PF20436">
    <property type="entry name" value="LonB_AAA-LID"/>
    <property type="match status" value="1"/>
</dbReference>
<dbReference type="InterPro" id="IPR027065">
    <property type="entry name" value="Lon_Prtase"/>
</dbReference>
<accession>A0A6V8LPZ1</accession>
<dbReference type="GO" id="GO:0030163">
    <property type="term" value="P:protein catabolic process"/>
    <property type="evidence" value="ECO:0007669"/>
    <property type="project" value="InterPro"/>
</dbReference>
<dbReference type="GO" id="GO:0004252">
    <property type="term" value="F:serine-type endopeptidase activity"/>
    <property type="evidence" value="ECO:0007669"/>
    <property type="project" value="UniProtKB-UniRule"/>
</dbReference>
<reference evidence="4 5" key="2">
    <citation type="submission" date="2020-05" db="EMBL/GenBank/DDBJ databases">
        <title>Draft genome sequence of Desulfovibrio sp. strainFSS-1.</title>
        <authorList>
            <person name="Shimoshige H."/>
            <person name="Kobayashi H."/>
            <person name="Maekawa T."/>
        </authorList>
    </citation>
    <scope>NUCLEOTIDE SEQUENCE [LARGE SCALE GENOMIC DNA]</scope>
    <source>
        <strain evidence="4 5">SIID29052-01</strain>
    </source>
</reference>
<comment type="caution">
    <text evidence="4">The sequence shown here is derived from an EMBL/GenBank/DDBJ whole genome shotgun (WGS) entry which is preliminary data.</text>
</comment>
<dbReference type="InterPro" id="IPR008269">
    <property type="entry name" value="Lon_proteolytic"/>
</dbReference>
<dbReference type="Gene3D" id="3.40.50.300">
    <property type="entry name" value="P-loop containing nucleotide triphosphate hydrolases"/>
    <property type="match status" value="2"/>
</dbReference>
<dbReference type="InterPro" id="IPR041699">
    <property type="entry name" value="AAA_32"/>
</dbReference>
<reference evidence="4 5" key="1">
    <citation type="submission" date="2020-04" db="EMBL/GenBank/DDBJ databases">
        <authorList>
            <consortium name="Desulfovibrio sp. FSS-1 genome sequencing consortium"/>
            <person name="Shimoshige H."/>
            <person name="Kobayashi H."/>
            <person name="Maekawa T."/>
        </authorList>
    </citation>
    <scope>NUCLEOTIDE SEQUENCE [LARGE SCALE GENOMIC DNA]</scope>
    <source>
        <strain evidence="4 5">SIID29052-01</strain>
    </source>
</reference>
<dbReference type="Pfam" id="PF05362">
    <property type="entry name" value="Lon_C"/>
    <property type="match status" value="1"/>
</dbReference>
<dbReference type="PRINTS" id="PR00830">
    <property type="entry name" value="ENDOLAPTASE"/>
</dbReference>
<proteinExistence type="inferred from homology"/>
<dbReference type="EMBL" id="BLTE01000011">
    <property type="protein sequence ID" value="GFK94622.1"/>
    <property type="molecule type" value="Genomic_DNA"/>
</dbReference>
<evidence type="ECO:0000256" key="1">
    <source>
        <dbReference type="ARBA" id="ARBA00022670"/>
    </source>
</evidence>
<dbReference type="InterPro" id="IPR046843">
    <property type="entry name" value="LonB_AAA-LID"/>
</dbReference>
<evidence type="ECO:0000313" key="5">
    <source>
        <dbReference type="Proteomes" id="UP000494245"/>
    </source>
</evidence>
<dbReference type="GO" id="GO:0005524">
    <property type="term" value="F:ATP binding"/>
    <property type="evidence" value="ECO:0007669"/>
    <property type="project" value="InterPro"/>
</dbReference>
<name>A0A6V8LPZ1_9BACT</name>
<dbReference type="Gene3D" id="3.30.230.10">
    <property type="match status" value="1"/>
</dbReference>
<dbReference type="Proteomes" id="UP000494245">
    <property type="component" value="Unassembled WGS sequence"/>
</dbReference>
<organism evidence="4 5">
    <name type="scientific">Fundidesulfovibrio magnetotacticus</name>
    <dbReference type="NCBI Taxonomy" id="2730080"/>
    <lineage>
        <taxon>Bacteria</taxon>
        <taxon>Pseudomonadati</taxon>
        <taxon>Thermodesulfobacteriota</taxon>
        <taxon>Desulfovibrionia</taxon>
        <taxon>Desulfovibrionales</taxon>
        <taxon>Desulfovibrionaceae</taxon>
        <taxon>Fundidesulfovibrio</taxon>
    </lineage>
</organism>
<gene>
    <name evidence="4" type="primary">lon_1</name>
    <name evidence="4" type="ORF">NNJEOMEG_02469</name>
</gene>
<feature type="active site" evidence="2">
    <location>
        <position position="659"/>
    </location>
</feature>
<dbReference type="AlphaFoldDB" id="A0A6V8LPZ1"/>
<dbReference type="PANTHER" id="PTHR10046">
    <property type="entry name" value="ATP DEPENDENT LON PROTEASE FAMILY MEMBER"/>
    <property type="match status" value="1"/>
</dbReference>
<keyword evidence="2 4" id="KW-0378">Hydrolase</keyword>
<dbReference type="EC" id="3.4.21.53" evidence="2"/>
<dbReference type="GO" id="GO:0004176">
    <property type="term" value="F:ATP-dependent peptidase activity"/>
    <property type="evidence" value="ECO:0007669"/>
    <property type="project" value="UniProtKB-UniRule"/>
</dbReference>
<dbReference type="RefSeq" id="WP_173084868.1">
    <property type="nucleotide sequence ID" value="NZ_BLTE01000011.1"/>
</dbReference>
<dbReference type="InterPro" id="IPR046844">
    <property type="entry name" value="Lon-like_helical"/>
</dbReference>
<evidence type="ECO:0000259" key="3">
    <source>
        <dbReference type="PROSITE" id="PS51786"/>
    </source>
</evidence>
<sequence>MPKSAPLPVDKLRAACPPESVPYATSQDIPSVDPSASRFQPRAISALELGLALTGREYNIYLAGDPYMGRTHFLKSFLAPIAAKAPTPPDIVYVHNFDDQDRPRALLLPAGKGRALKAGLAKAVAAIREDIPSRFEQEAHLSKRQSLARDFQANREDLFAEMEERAAEEGFNLEVDEHGGLTLYPLLEGKVVSDEDFERMDPETRKALKAQGDEVLGNLGSYLRRLTSDDRSYRDSEKKIDRDTAAEVADWRLKDLQEEFAAHTEVLEFFQAVRQDVLEHYDAFLAKEPPALPTPQAAEQGLTADALAERYEVNLFVDNSKAEGAPIVIEDHPNHPNLLGSAERESDFGALYTDHTLIKAGSLHKALGGFLILRIDDLAHGGQAWEGLLRALRSGLCRIEDPSDGDAVRTRTIEPQPVPLTAKVILVGTDETYELLLYGDERFQKLFKLKAHMQDHIPRTPENETALLGLAGAMIAKAGLKPFTREALAGLVEYASSLTDDQERLSLRLPLLRELMCEASALAGLRGADMVDGALLRQAREARLFRANLLEEDFLAEYDREIIKVATDGQAVGRANGLSVRMVGDLPFGLPHQIACTVGVGHGGILDLEREAELGGPIHTKGMMILKSYLVSQFAQDKPVVLTGSLCFEQSYAEVEGDSASGAELAALLSALSGVPISLSKAFTGAVGSSGAIMAVGGLNQKIEGFFEVCRRRGLTGRQGVLLPRDNVVNLMLKEEVLQAVRDGLFNVWPVASIEEAMELLTGMEAGSRGPDGLYPQGTLFRLVDERLARLAQLAVKWGGFSRPLNLEP</sequence>
<dbReference type="InterPro" id="IPR020568">
    <property type="entry name" value="Ribosomal_Su5_D2-typ_SF"/>
</dbReference>
<dbReference type="Pfam" id="PF13654">
    <property type="entry name" value="AAA_32"/>
    <property type="match status" value="1"/>
</dbReference>
<dbReference type="InterPro" id="IPR014721">
    <property type="entry name" value="Ribsml_uS5_D2-typ_fold_subgr"/>
</dbReference>
<keyword evidence="2" id="KW-0720">Serine protease</keyword>
<protein>
    <recommendedName>
        <fullName evidence="2">endopeptidase La</fullName>
        <ecNumber evidence="2">3.4.21.53</ecNumber>
    </recommendedName>
</protein>